<dbReference type="InterPro" id="IPR036063">
    <property type="entry name" value="Smr_dom_sf"/>
</dbReference>
<organism evidence="2 3">
    <name type="scientific">candidate division TA06 bacterium</name>
    <dbReference type="NCBI Taxonomy" id="2250710"/>
    <lineage>
        <taxon>Bacteria</taxon>
        <taxon>Bacteria division TA06</taxon>
    </lineage>
</organism>
<accession>A0A660S5W3</accession>
<dbReference type="InterPro" id="IPR002625">
    <property type="entry name" value="Smr_dom"/>
</dbReference>
<dbReference type="PROSITE" id="PS50828">
    <property type="entry name" value="SMR"/>
    <property type="match status" value="1"/>
</dbReference>
<reference evidence="2 3" key="1">
    <citation type="submission" date="2018-06" db="EMBL/GenBank/DDBJ databases">
        <title>Extensive metabolic versatility and redundancy in microbially diverse, dynamic hydrothermal sediments.</title>
        <authorList>
            <person name="Dombrowski N."/>
            <person name="Teske A."/>
            <person name="Baker B.J."/>
        </authorList>
    </citation>
    <scope>NUCLEOTIDE SEQUENCE [LARGE SCALE GENOMIC DNA]</scope>
    <source>
        <strain evidence="2">B35_G9</strain>
    </source>
</reference>
<sequence length="121" mass="14130">MSNDEIEKWLKKHRIIDKDANTGEYKKNKDTKKHYDMTIDLHGLRLKDAEIVVKRKLKRAFELHYDRILIIHGVGLHSNGEPVLKNGIRKLINTNPYVRDFTNAPLRDGGEGAVVVYIRRR</sequence>
<dbReference type="SMART" id="SM00463">
    <property type="entry name" value="SMR"/>
    <property type="match status" value="1"/>
</dbReference>
<dbReference type="PANTHER" id="PTHR35562">
    <property type="entry name" value="DNA ENDONUCLEASE SMRA-RELATED"/>
    <property type="match status" value="1"/>
</dbReference>
<evidence type="ECO:0000313" key="3">
    <source>
        <dbReference type="Proteomes" id="UP000282321"/>
    </source>
</evidence>
<dbReference type="PANTHER" id="PTHR35562:SF2">
    <property type="entry name" value="DNA ENDONUCLEASE SMRA-RELATED"/>
    <property type="match status" value="1"/>
</dbReference>
<dbReference type="Pfam" id="PF01713">
    <property type="entry name" value="Smr"/>
    <property type="match status" value="1"/>
</dbReference>
<gene>
    <name evidence="2" type="ORF">DRP44_07090</name>
</gene>
<dbReference type="EMBL" id="QNBC01000112">
    <property type="protein sequence ID" value="RKX65080.1"/>
    <property type="molecule type" value="Genomic_DNA"/>
</dbReference>
<evidence type="ECO:0000259" key="1">
    <source>
        <dbReference type="PROSITE" id="PS50828"/>
    </source>
</evidence>
<dbReference type="Proteomes" id="UP000282321">
    <property type="component" value="Unassembled WGS sequence"/>
</dbReference>
<feature type="domain" description="Smr" evidence="1">
    <location>
        <begin position="39"/>
        <end position="119"/>
    </location>
</feature>
<dbReference type="AlphaFoldDB" id="A0A660S5W3"/>
<dbReference type="SUPFAM" id="SSF160443">
    <property type="entry name" value="SMR domain-like"/>
    <property type="match status" value="1"/>
</dbReference>
<name>A0A660S5W3_UNCT6</name>
<evidence type="ECO:0000313" key="2">
    <source>
        <dbReference type="EMBL" id="RKX65080.1"/>
    </source>
</evidence>
<protein>
    <recommendedName>
        <fullName evidence="1">Smr domain-containing protein</fullName>
    </recommendedName>
</protein>
<dbReference type="Gene3D" id="3.30.1370.110">
    <property type="match status" value="1"/>
</dbReference>
<comment type="caution">
    <text evidence="2">The sequence shown here is derived from an EMBL/GenBank/DDBJ whole genome shotgun (WGS) entry which is preliminary data.</text>
</comment>
<proteinExistence type="predicted"/>